<comment type="caution">
    <text evidence="2">The sequence shown here is derived from an EMBL/GenBank/DDBJ whole genome shotgun (WGS) entry which is preliminary data.</text>
</comment>
<dbReference type="Proteomes" id="UP000320095">
    <property type="component" value="Unassembled WGS sequence"/>
</dbReference>
<accession>A0A502DXR5</accession>
<dbReference type="InterPro" id="IPR007569">
    <property type="entry name" value="DUF559"/>
</dbReference>
<dbReference type="EMBL" id="RCZG01000017">
    <property type="protein sequence ID" value="TPG29479.1"/>
    <property type="molecule type" value="Genomic_DNA"/>
</dbReference>
<organism evidence="2 3">
    <name type="scientific">Mycolicibacterium hodleri</name>
    <dbReference type="NCBI Taxonomy" id="49897"/>
    <lineage>
        <taxon>Bacteria</taxon>
        <taxon>Bacillati</taxon>
        <taxon>Actinomycetota</taxon>
        <taxon>Actinomycetes</taxon>
        <taxon>Mycobacteriales</taxon>
        <taxon>Mycobacteriaceae</taxon>
        <taxon>Mycolicibacterium</taxon>
    </lineage>
</organism>
<dbReference type="AlphaFoldDB" id="A0A502DXR5"/>
<dbReference type="InterPro" id="IPR011335">
    <property type="entry name" value="Restrct_endonuc-II-like"/>
</dbReference>
<dbReference type="OrthoDB" id="3173471at2"/>
<evidence type="ECO:0000313" key="2">
    <source>
        <dbReference type="EMBL" id="TPG29479.1"/>
    </source>
</evidence>
<dbReference type="Pfam" id="PF04480">
    <property type="entry name" value="DUF559"/>
    <property type="match status" value="1"/>
</dbReference>
<reference evidence="2 3" key="1">
    <citation type="journal article" date="2019" name="Environ. Microbiol.">
        <title>Species interactions and distinct microbial communities in high Arctic permafrost affected cryosols are associated with the CH4 and CO2 gas fluxes.</title>
        <authorList>
            <person name="Altshuler I."/>
            <person name="Hamel J."/>
            <person name="Turney S."/>
            <person name="Magnuson E."/>
            <person name="Levesque R."/>
            <person name="Greer C."/>
            <person name="Whyte L.G."/>
        </authorList>
    </citation>
    <scope>NUCLEOTIDE SEQUENCE [LARGE SCALE GENOMIC DNA]</scope>
    <source>
        <strain evidence="2 3">S5.20</strain>
    </source>
</reference>
<feature type="domain" description="DUF559" evidence="1">
    <location>
        <begin position="214"/>
        <end position="262"/>
    </location>
</feature>
<dbReference type="Gene3D" id="3.40.960.10">
    <property type="entry name" value="VSR Endonuclease"/>
    <property type="match status" value="1"/>
</dbReference>
<proteinExistence type="predicted"/>
<gene>
    <name evidence="2" type="ORF">EAH80_26940</name>
</gene>
<name>A0A502DXR5_9MYCO</name>
<dbReference type="RefSeq" id="WP_140698282.1">
    <property type="nucleotide sequence ID" value="NZ_RCZG01000017.1"/>
</dbReference>
<evidence type="ECO:0000313" key="3">
    <source>
        <dbReference type="Proteomes" id="UP000320095"/>
    </source>
</evidence>
<dbReference type="SUPFAM" id="SSF52980">
    <property type="entry name" value="Restriction endonuclease-like"/>
    <property type="match status" value="1"/>
</dbReference>
<keyword evidence="3" id="KW-1185">Reference proteome</keyword>
<sequence>MGEVFLGGEALAAGRVTRHELQRWYTTIYRGVYVPRGTELSLRDRAIGAWLASGRRGVVAGVAASALHQTSWVDPTEPIELVGVKCRSQPGLIPRLEKVADDEVTRASGLPVTTRVRTAYDLGRHQKRPQALARLDALMWTQRFSIDAVVELADSYPRARGVRQLRELLPLVDGGADSPRESHIRLWLIDAGMPRPQTQIPVFADGLQAVAYLDMGWEEFKVAVEYDGDHHRKDRRQYVKDIRRIRMLEEMGWIIIRVIAEERPAQWLARVESALVSRGCRIEINELQRFFRTLAA</sequence>
<evidence type="ECO:0000259" key="1">
    <source>
        <dbReference type="Pfam" id="PF04480"/>
    </source>
</evidence>
<protein>
    <submittedName>
        <fullName evidence="2">DUF559 domain-containing protein</fullName>
    </submittedName>
</protein>